<dbReference type="RefSeq" id="WP_170152983.1">
    <property type="nucleotide sequence ID" value="NZ_QNRK01000001.1"/>
</dbReference>
<dbReference type="InterPro" id="IPR029060">
    <property type="entry name" value="PIN-like_dom_sf"/>
</dbReference>
<dbReference type="AlphaFoldDB" id="A0A366FU46"/>
<evidence type="ECO:0000313" key="3">
    <source>
        <dbReference type="Proteomes" id="UP000253529"/>
    </source>
</evidence>
<dbReference type="SUPFAM" id="SSF88723">
    <property type="entry name" value="PIN domain-like"/>
    <property type="match status" value="1"/>
</dbReference>
<dbReference type="Gene3D" id="3.40.50.1010">
    <property type="entry name" value="5'-nuclease"/>
    <property type="match status" value="1"/>
</dbReference>
<dbReference type="InterPro" id="IPR002716">
    <property type="entry name" value="PIN_dom"/>
</dbReference>
<dbReference type="Proteomes" id="UP000253529">
    <property type="component" value="Unassembled WGS sequence"/>
</dbReference>
<protein>
    <submittedName>
        <fullName evidence="2">Putative nucleic acid-binding protein</fullName>
    </submittedName>
</protein>
<gene>
    <name evidence="2" type="ORF">DFR50_101147</name>
</gene>
<name>A0A366FU46_9HYPH</name>
<accession>A0A366FU46</accession>
<feature type="domain" description="PIN" evidence="1">
    <location>
        <begin position="6"/>
        <end position="118"/>
    </location>
</feature>
<dbReference type="CDD" id="cd18692">
    <property type="entry name" value="PIN_VapC-like"/>
    <property type="match status" value="1"/>
</dbReference>
<keyword evidence="3" id="KW-1185">Reference proteome</keyword>
<organism evidence="2 3">
    <name type="scientific">Roseiarcus fermentans</name>
    <dbReference type="NCBI Taxonomy" id="1473586"/>
    <lineage>
        <taxon>Bacteria</taxon>
        <taxon>Pseudomonadati</taxon>
        <taxon>Pseudomonadota</taxon>
        <taxon>Alphaproteobacteria</taxon>
        <taxon>Hyphomicrobiales</taxon>
        <taxon>Roseiarcaceae</taxon>
        <taxon>Roseiarcus</taxon>
    </lineage>
</organism>
<evidence type="ECO:0000259" key="1">
    <source>
        <dbReference type="Pfam" id="PF01850"/>
    </source>
</evidence>
<comment type="caution">
    <text evidence="2">The sequence shown here is derived from an EMBL/GenBank/DDBJ whole genome shotgun (WGS) entry which is preliminary data.</text>
</comment>
<dbReference type="EMBL" id="QNRK01000001">
    <property type="protein sequence ID" value="RBP18203.1"/>
    <property type="molecule type" value="Genomic_DNA"/>
</dbReference>
<evidence type="ECO:0000313" key="2">
    <source>
        <dbReference type="EMBL" id="RBP18203.1"/>
    </source>
</evidence>
<sequence length="148" mass="16248">MTRVPLDSNILIYAEIEPDSEKGIRSADLILRVARDGVLPVQVLGEFLRFVQRRFPNALDEAIRQARLYQSVFITPPTTEAIINRASGLARAHHLQFWDCVVCASSAGAGATALLTEDMQDGRTLDGLRLINPFDAANTKSIDDLLVG</sequence>
<reference evidence="2 3" key="1">
    <citation type="submission" date="2018-06" db="EMBL/GenBank/DDBJ databases">
        <title>Genomic Encyclopedia of Type Strains, Phase IV (KMG-IV): sequencing the most valuable type-strain genomes for metagenomic binning, comparative biology and taxonomic classification.</title>
        <authorList>
            <person name="Goeker M."/>
        </authorList>
    </citation>
    <scope>NUCLEOTIDE SEQUENCE [LARGE SCALE GENOMIC DNA]</scope>
    <source>
        <strain evidence="2 3">DSM 24875</strain>
    </source>
</reference>
<proteinExistence type="predicted"/>
<dbReference type="Pfam" id="PF01850">
    <property type="entry name" value="PIN"/>
    <property type="match status" value="1"/>
</dbReference>